<reference evidence="1" key="1">
    <citation type="submission" date="2014-07" db="EMBL/GenBank/DDBJ databases">
        <authorList>
            <person name="Martin A.A"/>
            <person name="De Silva N."/>
        </authorList>
    </citation>
    <scope>NUCLEOTIDE SEQUENCE</scope>
</reference>
<name>A0A0K0FSH9_STRVS</name>
<evidence type="ECO:0000313" key="1">
    <source>
        <dbReference type="Proteomes" id="UP000035680"/>
    </source>
</evidence>
<dbReference type="WBParaSite" id="SVE_1342100.1">
    <property type="protein sequence ID" value="SVE_1342100.1"/>
    <property type="gene ID" value="SVE_1342100"/>
</dbReference>
<keyword evidence="1" id="KW-1185">Reference proteome</keyword>
<protein>
    <submittedName>
        <fullName evidence="2">BTB domain-containing protein</fullName>
    </submittedName>
</protein>
<sequence length="291" mass="34122">MEKQKWTNLINLSNIDVSLNDTSLSYNYLCYDINLSIKRTVKGNVNIIISVKPQFEEVYHLLVHYQLLINGKPTHVIMDDFWNGGECQLINCLYNNTTIENLKFELEMVEIKSPSNLKEKSCLRNFKIIVGEDEYYVSPNQVEEYGGRLFEVVDGKIKEGIMECEMNDLLPNEFRILIDALFMYNSLNINRRNYLSLLYIGMSLRLNVLLRSLEGFLIGSQEIHPIRKLEHAVSYRMTRLADSIIRSYDNNKIKMLEDLHRYMEQNNETLEEQHPMILQIFDIGTNHVIIN</sequence>
<organism evidence="1 2">
    <name type="scientific">Strongyloides venezuelensis</name>
    <name type="common">Threadworm</name>
    <dbReference type="NCBI Taxonomy" id="75913"/>
    <lineage>
        <taxon>Eukaryota</taxon>
        <taxon>Metazoa</taxon>
        <taxon>Ecdysozoa</taxon>
        <taxon>Nematoda</taxon>
        <taxon>Chromadorea</taxon>
        <taxon>Rhabditida</taxon>
        <taxon>Tylenchina</taxon>
        <taxon>Panagrolaimomorpha</taxon>
        <taxon>Strongyloidoidea</taxon>
        <taxon>Strongyloididae</taxon>
        <taxon>Strongyloides</taxon>
    </lineage>
</organism>
<dbReference type="AlphaFoldDB" id="A0A0K0FSH9"/>
<proteinExistence type="predicted"/>
<evidence type="ECO:0000313" key="2">
    <source>
        <dbReference type="WBParaSite" id="SVE_1342100.1"/>
    </source>
</evidence>
<dbReference type="STRING" id="75913.A0A0K0FSH9"/>
<accession>A0A0K0FSH9</accession>
<reference evidence="2" key="2">
    <citation type="submission" date="2015-08" db="UniProtKB">
        <authorList>
            <consortium name="WormBaseParasite"/>
        </authorList>
    </citation>
    <scope>IDENTIFICATION</scope>
</reference>
<dbReference type="Proteomes" id="UP000035680">
    <property type="component" value="Unassembled WGS sequence"/>
</dbReference>